<evidence type="ECO:0000313" key="7">
    <source>
        <dbReference type="Proteomes" id="UP000306954"/>
    </source>
</evidence>
<feature type="compositionally biased region" description="Acidic residues" evidence="2">
    <location>
        <begin position="134"/>
        <end position="148"/>
    </location>
</feature>
<dbReference type="Pfam" id="PF10342">
    <property type="entry name" value="Kre9_KNH"/>
    <property type="match status" value="1"/>
</dbReference>
<name>A0A4T0GMG1_WALIC</name>
<feature type="compositionally biased region" description="Low complexity" evidence="2">
    <location>
        <begin position="208"/>
        <end position="230"/>
    </location>
</feature>
<evidence type="ECO:0000256" key="2">
    <source>
        <dbReference type="SAM" id="MobiDB-lite"/>
    </source>
</evidence>
<feature type="compositionally biased region" description="Low complexity" evidence="2">
    <location>
        <begin position="187"/>
        <end position="200"/>
    </location>
</feature>
<comment type="caution">
    <text evidence="5">The sequence shown here is derived from an EMBL/GenBank/DDBJ whole genome shotgun (WGS) entry which is preliminary data.</text>
</comment>
<dbReference type="InterPro" id="IPR018466">
    <property type="entry name" value="Kre9/Knh1-like_N"/>
</dbReference>
<evidence type="ECO:0000256" key="1">
    <source>
        <dbReference type="ARBA" id="ARBA00022729"/>
    </source>
</evidence>
<evidence type="ECO:0000313" key="6">
    <source>
        <dbReference type="EMBL" id="TIB37171.1"/>
    </source>
</evidence>
<evidence type="ECO:0000313" key="5">
    <source>
        <dbReference type="EMBL" id="TIB08816.1"/>
    </source>
</evidence>
<dbReference type="Proteomes" id="UP000306954">
    <property type="component" value="Unassembled WGS sequence"/>
</dbReference>
<gene>
    <name evidence="6" type="ORF">E3P86_02276</name>
    <name evidence="5" type="ORF">E3P90_03540</name>
</gene>
<sequence>MKSAIFLAALPAVILANGIWIKNPVEGGDAYWRIKHTNTIKWGADGHDNPEAFSVYLKNDNPNVDGNNLGIANNVKTTDGSTKIEKLPDYVKPSDGWRIEFVQVDDINNVYTSSSDFNIREKDAPRPPAQEGSDHDEIDEDNIEESNNDDDKSNKDDDKSKTEDEDASRTSKSYVSSGTASVMNMPSSSSSKSSSSTSHSIPNPTHNAPSSSADPDSQAANDEDSSATTAAVSSLLLATLSLAIATTVF</sequence>
<feature type="compositionally biased region" description="Basic and acidic residues" evidence="2">
    <location>
        <begin position="149"/>
        <end position="162"/>
    </location>
</feature>
<organism evidence="5 7">
    <name type="scientific">Wallemia ichthyophaga</name>
    <dbReference type="NCBI Taxonomy" id="245174"/>
    <lineage>
        <taxon>Eukaryota</taxon>
        <taxon>Fungi</taxon>
        <taxon>Dikarya</taxon>
        <taxon>Basidiomycota</taxon>
        <taxon>Wallemiomycotina</taxon>
        <taxon>Wallemiomycetes</taxon>
        <taxon>Wallemiales</taxon>
        <taxon>Wallemiaceae</taxon>
        <taxon>Wallemia</taxon>
    </lineage>
</organism>
<feature type="chain" id="PRO_5044609141" description="Yeast cell wall synthesis Kre9/Knh1-like N-terminal domain-containing protein" evidence="3">
    <location>
        <begin position="17"/>
        <end position="249"/>
    </location>
</feature>
<dbReference type="OrthoDB" id="5420143at2759"/>
<dbReference type="EMBL" id="SPOI01000109">
    <property type="protein sequence ID" value="TIB37171.1"/>
    <property type="molecule type" value="Genomic_DNA"/>
</dbReference>
<feature type="signal peptide" evidence="3">
    <location>
        <begin position="1"/>
        <end position="16"/>
    </location>
</feature>
<feature type="region of interest" description="Disordered" evidence="2">
    <location>
        <begin position="116"/>
        <end position="230"/>
    </location>
</feature>
<feature type="domain" description="Yeast cell wall synthesis Kre9/Knh1-like N-terminal" evidence="4">
    <location>
        <begin position="32"/>
        <end position="119"/>
    </location>
</feature>
<evidence type="ECO:0000313" key="8">
    <source>
        <dbReference type="Proteomes" id="UP000310689"/>
    </source>
</evidence>
<reference evidence="7 8" key="1">
    <citation type="submission" date="2019-03" db="EMBL/GenBank/DDBJ databases">
        <title>Sequencing 23 genomes of Wallemia ichthyophaga.</title>
        <authorList>
            <person name="Gostincar C."/>
        </authorList>
    </citation>
    <scope>NUCLEOTIDE SEQUENCE [LARGE SCALE GENOMIC DNA]</scope>
    <source>
        <strain evidence="6 8">EXF-6200</strain>
        <strain evidence="5 7">EXF-8621</strain>
    </source>
</reference>
<accession>A0A4T0GMG1</accession>
<dbReference type="EMBL" id="SPOF01000051">
    <property type="protein sequence ID" value="TIB08816.1"/>
    <property type="molecule type" value="Genomic_DNA"/>
</dbReference>
<dbReference type="Proteomes" id="UP000310689">
    <property type="component" value="Unassembled WGS sequence"/>
</dbReference>
<feature type="compositionally biased region" description="Polar residues" evidence="2">
    <location>
        <begin position="170"/>
        <end position="186"/>
    </location>
</feature>
<evidence type="ECO:0000256" key="3">
    <source>
        <dbReference type="SAM" id="SignalP"/>
    </source>
</evidence>
<keyword evidence="1 3" id="KW-0732">Signal</keyword>
<evidence type="ECO:0000259" key="4">
    <source>
        <dbReference type="Pfam" id="PF10342"/>
    </source>
</evidence>
<dbReference type="AlphaFoldDB" id="A0A4T0GMG1"/>
<protein>
    <recommendedName>
        <fullName evidence="4">Yeast cell wall synthesis Kre9/Knh1-like N-terminal domain-containing protein</fullName>
    </recommendedName>
</protein>
<proteinExistence type="predicted"/>